<evidence type="ECO:0000313" key="2">
    <source>
        <dbReference type="EMBL" id="PUU73308.1"/>
    </source>
</evidence>
<name>A0A2T6ZCT9_TUBBO</name>
<proteinExistence type="predicted"/>
<dbReference type="EMBL" id="NESQ01000389">
    <property type="protein sequence ID" value="PUU73308.1"/>
    <property type="molecule type" value="Genomic_DNA"/>
</dbReference>
<evidence type="ECO:0000256" key="1">
    <source>
        <dbReference type="SAM" id="MobiDB-lite"/>
    </source>
</evidence>
<reference evidence="2 3" key="1">
    <citation type="submission" date="2017-04" db="EMBL/GenBank/DDBJ databases">
        <title>Draft genome sequence of Tuber borchii Vittad., a whitish edible truffle.</title>
        <authorList>
            <consortium name="DOE Joint Genome Institute"/>
            <person name="Murat C."/>
            <person name="Kuo A."/>
            <person name="Barry K.W."/>
            <person name="Clum A."/>
            <person name="Dockter R.B."/>
            <person name="Fauchery L."/>
            <person name="Iotti M."/>
            <person name="Kohler A."/>
            <person name="Labutti K."/>
            <person name="Lindquist E.A."/>
            <person name="Lipzen A."/>
            <person name="Ohm R.A."/>
            <person name="Wang M."/>
            <person name="Grigoriev I.V."/>
            <person name="Zambonelli A."/>
            <person name="Martin F.M."/>
        </authorList>
    </citation>
    <scope>NUCLEOTIDE SEQUENCE [LARGE SCALE GENOMIC DNA]</scope>
    <source>
        <strain evidence="2 3">Tbo3840</strain>
    </source>
</reference>
<sequence length="225" mass="23951">MNICSSKLGGREAGPPFRPGLLLYFGYPVAIIPPTSPPAHYDISNNGHRKSSPSLFTSDQPSSSGQKSTSPNCPPLSGGEPSALWPNPNPKCCSPHGTEPPTAAVLLSRPGHETSPNAQVLLQPTGSADLEAYRAITTGEAPPRAPESMFVQNLYCTTPNNVLPVAERVSLSVSSNLPYCTLVATPATKSTDEVNKLTLTRRHPTRGSWRDACTGEIQPRLVLQD</sequence>
<protein>
    <submittedName>
        <fullName evidence="2">Uncharacterized protein</fullName>
    </submittedName>
</protein>
<feature type="region of interest" description="Disordered" evidence="1">
    <location>
        <begin position="40"/>
        <end position="97"/>
    </location>
</feature>
<accession>A0A2T6ZCT9</accession>
<dbReference type="AlphaFoldDB" id="A0A2T6ZCT9"/>
<keyword evidence="3" id="KW-1185">Reference proteome</keyword>
<comment type="caution">
    <text evidence="2">The sequence shown here is derived from an EMBL/GenBank/DDBJ whole genome shotgun (WGS) entry which is preliminary data.</text>
</comment>
<dbReference type="OrthoDB" id="4150821at2759"/>
<organism evidence="2 3">
    <name type="scientific">Tuber borchii</name>
    <name type="common">White truffle</name>
    <dbReference type="NCBI Taxonomy" id="42251"/>
    <lineage>
        <taxon>Eukaryota</taxon>
        <taxon>Fungi</taxon>
        <taxon>Dikarya</taxon>
        <taxon>Ascomycota</taxon>
        <taxon>Pezizomycotina</taxon>
        <taxon>Pezizomycetes</taxon>
        <taxon>Pezizales</taxon>
        <taxon>Tuberaceae</taxon>
        <taxon>Tuber</taxon>
    </lineage>
</organism>
<gene>
    <name evidence="2" type="ORF">B9Z19DRAFT_1095323</name>
</gene>
<dbReference type="Proteomes" id="UP000244722">
    <property type="component" value="Unassembled WGS sequence"/>
</dbReference>
<evidence type="ECO:0000313" key="3">
    <source>
        <dbReference type="Proteomes" id="UP000244722"/>
    </source>
</evidence>
<feature type="compositionally biased region" description="Polar residues" evidence="1">
    <location>
        <begin position="52"/>
        <end position="71"/>
    </location>
</feature>